<comment type="caution">
    <text evidence="5">The sequence shown here is derived from an EMBL/GenBank/DDBJ whole genome shotgun (WGS) entry which is preliminary data.</text>
</comment>
<dbReference type="Gene3D" id="1.10.510.10">
    <property type="entry name" value="Transferase(Phosphotransferase) domain 1"/>
    <property type="match status" value="1"/>
</dbReference>
<proteinExistence type="predicted"/>
<dbReference type="InterPro" id="IPR008266">
    <property type="entry name" value="Tyr_kinase_AS"/>
</dbReference>
<gene>
    <name evidence="5" type="ORF">KP509_13G039900</name>
</gene>
<dbReference type="EMBL" id="CM035418">
    <property type="protein sequence ID" value="KAH7421085.1"/>
    <property type="molecule type" value="Genomic_DNA"/>
</dbReference>
<dbReference type="SUPFAM" id="SSF56112">
    <property type="entry name" value="Protein kinase-like (PK-like)"/>
    <property type="match status" value="1"/>
</dbReference>
<evidence type="ECO:0000313" key="5">
    <source>
        <dbReference type="EMBL" id="KAH7421085.1"/>
    </source>
</evidence>
<dbReference type="GO" id="GO:0005524">
    <property type="term" value="F:ATP binding"/>
    <property type="evidence" value="ECO:0007669"/>
    <property type="project" value="UniProtKB-KW"/>
</dbReference>
<dbReference type="PANTHER" id="PTHR27007">
    <property type="match status" value="1"/>
</dbReference>
<dbReference type="SMART" id="SM00219">
    <property type="entry name" value="TyrKc"/>
    <property type="match status" value="1"/>
</dbReference>
<sequence length="409" mass="44584">MPIADSSSLRCSSCLARKLALGLAAGGIAVSVVVWVLLIIWIVRKSRKTICGRPSSSPVPSIHRYTSTEIIMASYSSEQYRAHESLDSTFCYVPGNLMNHSGVVLIRKLPVQGLIRESAFLIEIQNIGRIKHKNLLQLRGFVYENGSAASLIYEHAPYCLHHFLFGGEAPGNASNGNINPELSGGDNRKNNTIPHAAVGRFLSASARLRILHGMVSVIAHLHENCILHRDIRAVNVMLTEDLEPLLGGLGVGRLNIPAPKYTVELSPYVAPEVACTGKATEKADVFNFGILILEVASGRPVVDGPFQLLEWAWALHQSNKLLEVLDGQLISASERSSPLLPGTIQSSDMSLVWKCILHIALLCCHPCMEARPTMRQVSMLIQESIIMPIPGGMPRIPTFCSGQQSLTHV</sequence>
<dbReference type="AlphaFoldDB" id="A0A8T2TI41"/>
<dbReference type="InterPro" id="IPR001245">
    <property type="entry name" value="Ser-Thr/Tyr_kinase_cat_dom"/>
</dbReference>
<dbReference type="GO" id="GO:0051707">
    <property type="term" value="P:response to other organism"/>
    <property type="evidence" value="ECO:0007669"/>
    <property type="project" value="UniProtKB-ARBA"/>
</dbReference>
<accession>A0A8T2TI41</accession>
<evidence type="ECO:0000256" key="1">
    <source>
        <dbReference type="ARBA" id="ARBA00022741"/>
    </source>
</evidence>
<keyword evidence="3" id="KW-0812">Transmembrane</keyword>
<evidence type="ECO:0000256" key="2">
    <source>
        <dbReference type="ARBA" id="ARBA00022840"/>
    </source>
</evidence>
<keyword evidence="1" id="KW-0547">Nucleotide-binding</keyword>
<keyword evidence="6" id="KW-1185">Reference proteome</keyword>
<dbReference type="GO" id="GO:0004713">
    <property type="term" value="F:protein tyrosine kinase activity"/>
    <property type="evidence" value="ECO:0007669"/>
    <property type="project" value="InterPro"/>
</dbReference>
<evidence type="ECO:0000259" key="4">
    <source>
        <dbReference type="PROSITE" id="PS50011"/>
    </source>
</evidence>
<dbReference type="OrthoDB" id="1928550at2759"/>
<dbReference type="Pfam" id="PF07714">
    <property type="entry name" value="PK_Tyr_Ser-Thr"/>
    <property type="match status" value="1"/>
</dbReference>
<dbReference type="InterPro" id="IPR011009">
    <property type="entry name" value="Kinase-like_dom_sf"/>
</dbReference>
<dbReference type="PROSITE" id="PS00109">
    <property type="entry name" value="PROTEIN_KINASE_TYR"/>
    <property type="match status" value="1"/>
</dbReference>
<dbReference type="PROSITE" id="PS50011">
    <property type="entry name" value="PROTEIN_KINASE_DOM"/>
    <property type="match status" value="1"/>
</dbReference>
<keyword evidence="3" id="KW-0472">Membrane</keyword>
<feature type="domain" description="Protein kinase" evidence="4">
    <location>
        <begin position="65"/>
        <end position="385"/>
    </location>
</feature>
<keyword evidence="3" id="KW-1133">Transmembrane helix</keyword>
<evidence type="ECO:0000256" key="3">
    <source>
        <dbReference type="SAM" id="Phobius"/>
    </source>
</evidence>
<organism evidence="5 6">
    <name type="scientific">Ceratopteris richardii</name>
    <name type="common">Triangle waterfern</name>
    <dbReference type="NCBI Taxonomy" id="49495"/>
    <lineage>
        <taxon>Eukaryota</taxon>
        <taxon>Viridiplantae</taxon>
        <taxon>Streptophyta</taxon>
        <taxon>Embryophyta</taxon>
        <taxon>Tracheophyta</taxon>
        <taxon>Polypodiopsida</taxon>
        <taxon>Polypodiidae</taxon>
        <taxon>Polypodiales</taxon>
        <taxon>Pteridineae</taxon>
        <taxon>Pteridaceae</taxon>
        <taxon>Parkerioideae</taxon>
        <taxon>Ceratopteris</taxon>
    </lineage>
</organism>
<name>A0A8T2TI41_CERRI</name>
<keyword evidence="2" id="KW-0067">ATP-binding</keyword>
<evidence type="ECO:0000313" key="6">
    <source>
        <dbReference type="Proteomes" id="UP000825935"/>
    </source>
</evidence>
<dbReference type="Proteomes" id="UP000825935">
    <property type="component" value="Chromosome 13"/>
</dbReference>
<reference evidence="5" key="1">
    <citation type="submission" date="2021-08" db="EMBL/GenBank/DDBJ databases">
        <title>WGS assembly of Ceratopteris richardii.</title>
        <authorList>
            <person name="Marchant D.B."/>
            <person name="Chen G."/>
            <person name="Jenkins J."/>
            <person name="Shu S."/>
            <person name="Leebens-Mack J."/>
            <person name="Grimwood J."/>
            <person name="Schmutz J."/>
            <person name="Soltis P."/>
            <person name="Soltis D."/>
            <person name="Chen Z.-H."/>
        </authorList>
    </citation>
    <scope>NUCLEOTIDE SEQUENCE</scope>
    <source>
        <strain evidence="5">Whitten #5841</strain>
        <tissue evidence="5">Leaf</tissue>
    </source>
</reference>
<protein>
    <recommendedName>
        <fullName evidence="4">Protein kinase domain-containing protein</fullName>
    </recommendedName>
</protein>
<dbReference type="InterPro" id="IPR050528">
    <property type="entry name" value="L-type_Lectin-RKs"/>
</dbReference>
<dbReference type="InterPro" id="IPR000719">
    <property type="entry name" value="Prot_kinase_dom"/>
</dbReference>
<feature type="transmembrane region" description="Helical" evidence="3">
    <location>
        <begin position="20"/>
        <end position="43"/>
    </location>
</feature>
<dbReference type="Gene3D" id="3.30.200.20">
    <property type="entry name" value="Phosphorylase Kinase, domain 1"/>
    <property type="match status" value="1"/>
</dbReference>
<dbReference type="InterPro" id="IPR020635">
    <property type="entry name" value="Tyr_kinase_cat_dom"/>
</dbReference>